<accession>E8X476</accession>
<keyword evidence="2" id="KW-1185">Reference proteome</keyword>
<dbReference type="InterPro" id="IPR051082">
    <property type="entry name" value="Pentapeptide-BTB/POZ_domain"/>
</dbReference>
<protein>
    <submittedName>
        <fullName evidence="1">Pentapeptide repeat protein</fullName>
    </submittedName>
</protein>
<dbReference type="Pfam" id="PF13599">
    <property type="entry name" value="Pentapeptide_4"/>
    <property type="match status" value="2"/>
</dbReference>
<dbReference type="RefSeq" id="WP_013578465.1">
    <property type="nucleotide sequence ID" value="NC_015064.1"/>
</dbReference>
<dbReference type="PaxDb" id="1198114-AciX9_0045"/>
<gene>
    <name evidence="1" type="ordered locus">AciX9_0045</name>
</gene>
<dbReference type="STRING" id="1198114.AciX9_0045"/>
<evidence type="ECO:0000313" key="1">
    <source>
        <dbReference type="EMBL" id="ADW67136.1"/>
    </source>
</evidence>
<dbReference type="PANTHER" id="PTHR14136:SF17">
    <property type="entry name" value="BTB_POZ DOMAIN-CONTAINING PROTEIN KCTD9"/>
    <property type="match status" value="1"/>
</dbReference>
<dbReference type="HOGENOM" id="CLU_033401_5_1_0"/>
<dbReference type="OrthoDB" id="114870at2"/>
<dbReference type="SUPFAM" id="SSF141571">
    <property type="entry name" value="Pentapeptide repeat-like"/>
    <property type="match status" value="1"/>
</dbReference>
<sequence>MAPKPKSRQAPQIDHDILTEDFAAQLDSGAVHDALAADTTLPPFVSPRGQSARLDRCLWRNVTLTAPNARGLRLYDTQIEGSDLANLDLTGGHLERVEITGTRLTGATFTEAQLKSVLFRECKLDLAFFRMARLQHCVFERCNLTDADLYNADLTGTIFKDCDLSRAELSHAKLIQADVRDCRLDGLRGTPADMAGLMISPDQAPQLITLFGVKVKW</sequence>
<dbReference type="Proteomes" id="UP000000343">
    <property type="component" value="Chromosome"/>
</dbReference>
<reference evidence="2" key="1">
    <citation type="submission" date="2011-01" db="EMBL/GenBank/DDBJ databases">
        <title>Complete sequence of chromosome of Acidobacterium sp. MP5ACTX9.</title>
        <authorList>
            <consortium name="US DOE Joint Genome Institute"/>
            <person name="Lucas S."/>
            <person name="Copeland A."/>
            <person name="Lapidus A."/>
            <person name="Cheng J.-F."/>
            <person name="Goodwin L."/>
            <person name="Pitluck S."/>
            <person name="Teshima H."/>
            <person name="Detter J.C."/>
            <person name="Han C."/>
            <person name="Tapia R."/>
            <person name="Land M."/>
            <person name="Hauser L."/>
            <person name="Kyrpides N."/>
            <person name="Ivanova N."/>
            <person name="Ovchinnikova G."/>
            <person name="Pagani I."/>
            <person name="Rawat S.R."/>
            <person name="Mannisto M."/>
            <person name="Haggblom M.M."/>
            <person name="Woyke T."/>
        </authorList>
    </citation>
    <scope>NUCLEOTIDE SEQUENCE [LARGE SCALE GENOMIC DNA]</scope>
    <source>
        <strain evidence="2">MP5ACTX9</strain>
    </source>
</reference>
<dbReference type="AlphaFoldDB" id="E8X476"/>
<name>E8X476_GRATM</name>
<evidence type="ECO:0000313" key="2">
    <source>
        <dbReference type="Proteomes" id="UP000000343"/>
    </source>
</evidence>
<dbReference type="PANTHER" id="PTHR14136">
    <property type="entry name" value="BTB_POZ DOMAIN-CONTAINING PROTEIN KCTD9"/>
    <property type="match status" value="1"/>
</dbReference>
<dbReference type="eggNOG" id="COG1357">
    <property type="taxonomic scope" value="Bacteria"/>
</dbReference>
<organism evidence="2">
    <name type="scientific">Granulicella tundricola (strain ATCC BAA-1859 / DSM 23138 / MP5ACTX9)</name>
    <dbReference type="NCBI Taxonomy" id="1198114"/>
    <lineage>
        <taxon>Bacteria</taxon>
        <taxon>Pseudomonadati</taxon>
        <taxon>Acidobacteriota</taxon>
        <taxon>Terriglobia</taxon>
        <taxon>Terriglobales</taxon>
        <taxon>Acidobacteriaceae</taxon>
        <taxon>Granulicella</taxon>
    </lineage>
</organism>
<dbReference type="Gene3D" id="2.160.20.80">
    <property type="entry name" value="E3 ubiquitin-protein ligase SopA"/>
    <property type="match status" value="1"/>
</dbReference>
<dbReference type="KEGG" id="acm:AciX9_0045"/>
<proteinExistence type="predicted"/>
<dbReference type="EMBL" id="CP002480">
    <property type="protein sequence ID" value="ADW67136.1"/>
    <property type="molecule type" value="Genomic_DNA"/>
</dbReference>
<dbReference type="InterPro" id="IPR001646">
    <property type="entry name" value="5peptide_repeat"/>
</dbReference>